<dbReference type="InterPro" id="IPR025420">
    <property type="entry name" value="DUF4143"/>
</dbReference>
<accession>A0A2M6WQ41</accession>
<organism evidence="3 4">
    <name type="scientific">Candidatus Falkowbacteria bacterium CG10_big_fil_rev_8_21_14_0_10_38_22</name>
    <dbReference type="NCBI Taxonomy" id="1974564"/>
    <lineage>
        <taxon>Bacteria</taxon>
        <taxon>Candidatus Falkowiibacteriota</taxon>
    </lineage>
</organism>
<dbReference type="PANTHER" id="PTHR33295">
    <property type="entry name" value="ATPASE"/>
    <property type="match status" value="1"/>
</dbReference>
<proteinExistence type="predicted"/>
<dbReference type="PANTHER" id="PTHR33295:SF8">
    <property type="entry name" value="AAA+ ATPASE DOMAIN-CONTAINING PROTEIN"/>
    <property type="match status" value="1"/>
</dbReference>
<evidence type="ECO:0000259" key="1">
    <source>
        <dbReference type="Pfam" id="PF13173"/>
    </source>
</evidence>
<sequence length="423" mass="49207">MIKEILIKQKKEMEVLFKKPYIERSKITQAEKHLNSDLVKVVIGPRRAGKSVFTAHLFKDKLPAYVNFDEENLVRLKNYDELIKELYAMYGENKYLLFDEIQNLPGWELFINRLHRAGYNILLTGSNAKLLSKELATSLTGRHIPIEILPFSFKEFLKAKNFVFKQEEMALPEIKGRLLNYFESYLKDGGFPELVVKNLEPTGYLDTLLDSLIFKDIVKRHKLRLAERIYDLQIYLLNNFASEFSYRKLANQLDFNSVITLEKYLRYLEEAYLVYVLSRYSHKAGERLASPKKAYLVDNGYITAKAVQASPNNGKLLENLVFTELLKIGYQPNHNLFYYKTRNGKEVDFILREGLKVKILIQVAYRVDELGVKDREIKALAEASEELKCDNLIILTWDYEGESVCQGKKIKFLPAWQWLVAAG</sequence>
<gene>
    <name evidence="3" type="ORF">COT96_02410</name>
</gene>
<evidence type="ECO:0000313" key="3">
    <source>
        <dbReference type="EMBL" id="PIT94915.1"/>
    </source>
</evidence>
<dbReference type="InterPro" id="IPR041682">
    <property type="entry name" value="AAA_14"/>
</dbReference>
<reference evidence="4" key="1">
    <citation type="submission" date="2017-09" db="EMBL/GenBank/DDBJ databases">
        <title>Depth-based differentiation of microbial function through sediment-hosted aquifers and enrichment of novel symbionts in the deep terrestrial subsurface.</title>
        <authorList>
            <person name="Probst A.J."/>
            <person name="Ladd B."/>
            <person name="Jarett J.K."/>
            <person name="Geller-Mcgrath D.E."/>
            <person name="Sieber C.M.K."/>
            <person name="Emerson J.B."/>
            <person name="Anantharaman K."/>
            <person name="Thomas B.C."/>
            <person name="Malmstrom R."/>
            <person name="Stieglmeier M."/>
            <person name="Klingl A."/>
            <person name="Woyke T."/>
            <person name="Ryan C.M."/>
            <person name="Banfield J.F."/>
        </authorList>
    </citation>
    <scope>NUCLEOTIDE SEQUENCE [LARGE SCALE GENOMIC DNA]</scope>
</reference>
<dbReference type="SUPFAM" id="SSF52540">
    <property type="entry name" value="P-loop containing nucleoside triphosphate hydrolases"/>
    <property type="match status" value="1"/>
</dbReference>
<feature type="domain" description="AAA" evidence="1">
    <location>
        <begin position="39"/>
        <end position="157"/>
    </location>
</feature>
<evidence type="ECO:0000259" key="2">
    <source>
        <dbReference type="Pfam" id="PF13635"/>
    </source>
</evidence>
<comment type="caution">
    <text evidence="3">The sequence shown here is derived from an EMBL/GenBank/DDBJ whole genome shotgun (WGS) entry which is preliminary data.</text>
</comment>
<dbReference type="EMBL" id="PFAO01000059">
    <property type="protein sequence ID" value="PIT94915.1"/>
    <property type="molecule type" value="Genomic_DNA"/>
</dbReference>
<dbReference type="InterPro" id="IPR027417">
    <property type="entry name" value="P-loop_NTPase"/>
</dbReference>
<name>A0A2M6WQ41_9BACT</name>
<dbReference type="Proteomes" id="UP000228964">
    <property type="component" value="Unassembled WGS sequence"/>
</dbReference>
<evidence type="ECO:0008006" key="5">
    <source>
        <dbReference type="Google" id="ProtNLM"/>
    </source>
</evidence>
<dbReference type="Pfam" id="PF13635">
    <property type="entry name" value="DUF4143"/>
    <property type="match status" value="1"/>
</dbReference>
<feature type="domain" description="DUF4143" evidence="2">
    <location>
        <begin position="215"/>
        <end position="365"/>
    </location>
</feature>
<dbReference type="AlphaFoldDB" id="A0A2M6WQ41"/>
<evidence type="ECO:0000313" key="4">
    <source>
        <dbReference type="Proteomes" id="UP000228964"/>
    </source>
</evidence>
<dbReference type="Pfam" id="PF13173">
    <property type="entry name" value="AAA_14"/>
    <property type="match status" value="1"/>
</dbReference>
<protein>
    <recommendedName>
        <fullName evidence="5">ATPase</fullName>
    </recommendedName>
</protein>